<dbReference type="AlphaFoldDB" id="A0A6C2U4Z4"/>
<feature type="domain" description="Right handed beta helix" evidence="2">
    <location>
        <begin position="330"/>
        <end position="493"/>
    </location>
</feature>
<dbReference type="SUPFAM" id="SSF51126">
    <property type="entry name" value="Pectin lyase-like"/>
    <property type="match status" value="1"/>
</dbReference>
<gene>
    <name evidence="3" type="ORF">PDESU_03713</name>
</gene>
<organism evidence="3 4">
    <name type="scientific">Pontiella desulfatans</name>
    <dbReference type="NCBI Taxonomy" id="2750659"/>
    <lineage>
        <taxon>Bacteria</taxon>
        <taxon>Pseudomonadati</taxon>
        <taxon>Kiritimatiellota</taxon>
        <taxon>Kiritimatiellia</taxon>
        <taxon>Kiritimatiellales</taxon>
        <taxon>Pontiellaceae</taxon>
        <taxon>Pontiella</taxon>
    </lineage>
</organism>
<accession>A0A6C2U4Z4</accession>
<dbReference type="Gene3D" id="2.60.120.260">
    <property type="entry name" value="Galactose-binding domain-like"/>
    <property type="match status" value="1"/>
</dbReference>
<evidence type="ECO:0000259" key="1">
    <source>
        <dbReference type="Pfam" id="PF07602"/>
    </source>
</evidence>
<protein>
    <submittedName>
        <fullName evidence="3">Uncharacterized protein</fullName>
    </submittedName>
</protein>
<dbReference type="PANTHER" id="PTHR36453:SF1">
    <property type="entry name" value="RIGHT HANDED BETA HELIX DOMAIN-CONTAINING PROTEIN"/>
    <property type="match status" value="1"/>
</dbReference>
<dbReference type="EMBL" id="CAAHFG010000002">
    <property type="protein sequence ID" value="VGO15132.1"/>
    <property type="molecule type" value="Genomic_DNA"/>
</dbReference>
<dbReference type="RefSeq" id="WP_136080728.1">
    <property type="nucleotide sequence ID" value="NZ_CAAHFG010000002.1"/>
</dbReference>
<proteinExistence type="predicted"/>
<dbReference type="PANTHER" id="PTHR36453">
    <property type="entry name" value="SECRETED PROTEIN-RELATED"/>
    <property type="match status" value="1"/>
</dbReference>
<dbReference type="InterPro" id="IPR011459">
    <property type="entry name" value="DUF1565"/>
</dbReference>
<dbReference type="InterPro" id="IPR012334">
    <property type="entry name" value="Pectin_lyas_fold"/>
</dbReference>
<reference evidence="3 4" key="1">
    <citation type="submission" date="2019-04" db="EMBL/GenBank/DDBJ databases">
        <authorList>
            <person name="Van Vliet M D."/>
        </authorList>
    </citation>
    <scope>NUCLEOTIDE SEQUENCE [LARGE SCALE GENOMIC DNA]</scope>
    <source>
        <strain evidence="3 4">F1</strain>
    </source>
</reference>
<dbReference type="Pfam" id="PF07602">
    <property type="entry name" value="DUF1565"/>
    <property type="match status" value="1"/>
</dbReference>
<feature type="domain" description="DUF1565" evidence="1">
    <location>
        <begin position="28"/>
        <end position="67"/>
    </location>
</feature>
<dbReference type="InterPro" id="IPR011050">
    <property type="entry name" value="Pectin_lyase_fold/virulence"/>
</dbReference>
<sequence length="761" mass="84339">MKRRFLLIILFIYPAIHSFGASYYVSTSGSDANDGTSGRPFRSIGKAAAVLKPGDICHIDDGLYAETVQPARSGRPDAPIVFKKMNGNGRVVITGLDSVSANRWQKGPAGLYAARCEMNLGHENQVFLGGRMLLEARWPNSGDVLLEPVLATMKKGTTKTLIVDSSLPGFDLAGAKAWIHAPKYWSDWTTSITGNPEKGRLEIVDSAPFHEPSRHVAVEGATYFIFGFLDALDSDGEWFYDEKKKTLYVYRENGKLPKQNYYIKTRMTAFDLRARSHVKLEGIEILGATIETSAKSSHLIFDSMRIQYPYFSSLAAGSGAQADKGVRLLGSNCILKNSEVAYSSGTGVALYGENNQVLNCYIHDHDFIGTYASCVQLGGKGNVISHSTLTRSGRSVIDYGAMYQSLVQNCELSYAGMLTGDLGLTYGNVIEGGNSEIRYNVLRHNVAHHHSTGLYYDHGTQNIISHHNIVYGVELSAFHLNHYASFHLIYNNTFIAEKFGFRNIWGNKYAPELNGVRIVNNVFSQTAETAAPDYFWSNNITDYEGFDPKEPFRIDPDLMERGLYLEGISRGGPQKRPGIGAIESENGVFRVGHDFRNPPEMDTTRSRPRHRNLIINSAFEHEDHLDPWTSVGDVRKNKHKPKLQIDEDIGTGRMGAHSVELAGNRSEIRQVVTDLEPDCTYQFSGFLRVDKGERAVLGVRFPDGQEFTSPDVTFGAPAWRRVNLSFSSQEGAGDVVVFVRRLSQGSGNVYFDDAGLVLTGR</sequence>
<keyword evidence="4" id="KW-1185">Reference proteome</keyword>
<dbReference type="Gene3D" id="2.160.20.10">
    <property type="entry name" value="Single-stranded right-handed beta-helix, Pectin lyase-like"/>
    <property type="match status" value="2"/>
</dbReference>
<dbReference type="InterPro" id="IPR039448">
    <property type="entry name" value="Beta_helix"/>
</dbReference>
<dbReference type="Proteomes" id="UP000366872">
    <property type="component" value="Unassembled WGS sequence"/>
</dbReference>
<evidence type="ECO:0000313" key="3">
    <source>
        <dbReference type="EMBL" id="VGO15132.1"/>
    </source>
</evidence>
<dbReference type="Pfam" id="PF13229">
    <property type="entry name" value="Beta_helix"/>
    <property type="match status" value="1"/>
</dbReference>
<name>A0A6C2U4Z4_PONDE</name>
<evidence type="ECO:0000313" key="4">
    <source>
        <dbReference type="Proteomes" id="UP000366872"/>
    </source>
</evidence>
<evidence type="ECO:0000259" key="2">
    <source>
        <dbReference type="Pfam" id="PF13229"/>
    </source>
</evidence>